<reference evidence="7" key="1">
    <citation type="submission" date="2017-02" db="EMBL/GenBank/DDBJ databases">
        <authorList>
            <person name="Varghese N."/>
            <person name="Submissions S."/>
        </authorList>
    </citation>
    <scope>NUCLEOTIDE SEQUENCE [LARGE SCALE GENOMIC DNA]</scope>
    <source>
        <strain evidence="7">ATCC 25662</strain>
    </source>
</reference>
<feature type="transmembrane region" description="Helical" evidence="5">
    <location>
        <begin position="66"/>
        <end position="86"/>
    </location>
</feature>
<dbReference type="PANTHER" id="PTHR33514:SF1">
    <property type="entry name" value="ABC TRANSPORTER PERMEASE"/>
    <property type="match status" value="1"/>
</dbReference>
<name>A0A1T4K5P2_9FIRM</name>
<keyword evidence="7" id="KW-1185">Reference proteome</keyword>
<dbReference type="CDD" id="cd16914">
    <property type="entry name" value="EcfT"/>
    <property type="match status" value="1"/>
</dbReference>
<evidence type="ECO:0000256" key="2">
    <source>
        <dbReference type="ARBA" id="ARBA00022692"/>
    </source>
</evidence>
<dbReference type="InterPro" id="IPR003339">
    <property type="entry name" value="ABC/ECF_trnsptr_transmembrane"/>
</dbReference>
<feature type="transmembrane region" description="Helical" evidence="5">
    <location>
        <begin position="247"/>
        <end position="267"/>
    </location>
</feature>
<evidence type="ECO:0000256" key="1">
    <source>
        <dbReference type="ARBA" id="ARBA00004141"/>
    </source>
</evidence>
<protein>
    <submittedName>
        <fullName evidence="6">Energy-coupling factor transport system permease protein</fullName>
    </submittedName>
</protein>
<dbReference type="STRING" id="118967.SAMN02745191_0331"/>
<dbReference type="GO" id="GO:0005886">
    <property type="term" value="C:plasma membrane"/>
    <property type="evidence" value="ECO:0007669"/>
    <property type="project" value="TreeGrafter"/>
</dbReference>
<organism evidence="6 7">
    <name type="scientific">Anaerorhabdus furcosa</name>
    <dbReference type="NCBI Taxonomy" id="118967"/>
    <lineage>
        <taxon>Bacteria</taxon>
        <taxon>Bacillati</taxon>
        <taxon>Bacillota</taxon>
        <taxon>Erysipelotrichia</taxon>
        <taxon>Erysipelotrichales</taxon>
        <taxon>Erysipelotrichaceae</taxon>
        <taxon>Anaerorhabdus</taxon>
    </lineage>
</organism>
<sequence length="277" mass="31962">MKVKMFSYNQLDTYIHHLSGLTKFVCFLLLTTTVMLSFDIRVILFVLILSFALFKVAKIKFSQVKLMLIYVFIFLITNFILTFVFAPLQGVEIYGTEHVLFTIAGPYVVTLEQLFYQITKLLKYLSIVPLGIMFFLTTNPSEFASSLNKIKVNYKACTALSLTLRYFPDVQRDYHSISLAQQARGTELSNKEKLSKRFKNIISILTPLIFTTLDRIELITNAMELRGYGKSKTRTWYAYRPLNKNDYIAMGVCLAIFIASLLITTFVNHSIYFNPFI</sequence>
<keyword evidence="3 5" id="KW-1133">Transmembrane helix</keyword>
<evidence type="ECO:0000256" key="4">
    <source>
        <dbReference type="ARBA" id="ARBA00023136"/>
    </source>
</evidence>
<feature type="transmembrane region" description="Helical" evidence="5">
    <location>
        <begin position="27"/>
        <end position="54"/>
    </location>
</feature>
<evidence type="ECO:0000256" key="5">
    <source>
        <dbReference type="SAM" id="Phobius"/>
    </source>
</evidence>
<proteinExistence type="predicted"/>
<comment type="subcellular location">
    <subcellularLocation>
        <location evidence="1">Membrane</location>
        <topology evidence="1">Multi-pass membrane protein</topology>
    </subcellularLocation>
</comment>
<evidence type="ECO:0000256" key="3">
    <source>
        <dbReference type="ARBA" id="ARBA00022989"/>
    </source>
</evidence>
<evidence type="ECO:0000313" key="6">
    <source>
        <dbReference type="EMBL" id="SJZ37760.1"/>
    </source>
</evidence>
<keyword evidence="4 5" id="KW-0472">Membrane</keyword>
<gene>
    <name evidence="6" type="ORF">SAMN02745191_0331</name>
</gene>
<dbReference type="Proteomes" id="UP000243297">
    <property type="component" value="Unassembled WGS sequence"/>
</dbReference>
<dbReference type="Pfam" id="PF02361">
    <property type="entry name" value="CbiQ"/>
    <property type="match status" value="1"/>
</dbReference>
<evidence type="ECO:0000313" key="7">
    <source>
        <dbReference type="Proteomes" id="UP000243297"/>
    </source>
</evidence>
<keyword evidence="2 5" id="KW-0812">Transmembrane</keyword>
<dbReference type="PANTHER" id="PTHR33514">
    <property type="entry name" value="PROTEIN ABCI12, CHLOROPLASTIC"/>
    <property type="match status" value="1"/>
</dbReference>
<dbReference type="RefSeq" id="WP_078710777.1">
    <property type="nucleotide sequence ID" value="NZ_FUWY01000001.1"/>
</dbReference>
<accession>A0A1T4K5P2</accession>
<dbReference type="EMBL" id="FUWY01000001">
    <property type="protein sequence ID" value="SJZ37760.1"/>
    <property type="molecule type" value="Genomic_DNA"/>
</dbReference>
<dbReference type="AlphaFoldDB" id="A0A1T4K5P2"/>
<dbReference type="OrthoDB" id="8075495at2"/>